<dbReference type="Pfam" id="PF00112">
    <property type="entry name" value="Peptidase_C1"/>
    <property type="match status" value="2"/>
</dbReference>
<keyword evidence="3" id="KW-0378">Hydrolase</keyword>
<reference evidence="6 7" key="1">
    <citation type="journal article" date="2022" name="Nat. Genet.">
        <title>Improved pea reference genome and pan-genome highlight genomic features and evolutionary characteristics.</title>
        <authorList>
            <person name="Yang T."/>
            <person name="Liu R."/>
            <person name="Luo Y."/>
            <person name="Hu S."/>
            <person name="Wang D."/>
            <person name="Wang C."/>
            <person name="Pandey M.K."/>
            <person name="Ge S."/>
            <person name="Xu Q."/>
            <person name="Li N."/>
            <person name="Li G."/>
            <person name="Huang Y."/>
            <person name="Saxena R.K."/>
            <person name="Ji Y."/>
            <person name="Li M."/>
            <person name="Yan X."/>
            <person name="He Y."/>
            <person name="Liu Y."/>
            <person name="Wang X."/>
            <person name="Xiang C."/>
            <person name="Varshney R.K."/>
            <person name="Ding H."/>
            <person name="Gao S."/>
            <person name="Zong X."/>
        </authorList>
    </citation>
    <scope>NUCLEOTIDE SEQUENCE [LARGE SCALE GENOMIC DNA]</scope>
    <source>
        <strain evidence="6 7">cv. Zhongwan 6</strain>
    </source>
</reference>
<evidence type="ECO:0000256" key="1">
    <source>
        <dbReference type="ARBA" id="ARBA00008455"/>
    </source>
</evidence>
<evidence type="ECO:0000256" key="2">
    <source>
        <dbReference type="ARBA" id="ARBA00022670"/>
    </source>
</evidence>
<evidence type="ECO:0000313" key="7">
    <source>
        <dbReference type="Proteomes" id="UP001058974"/>
    </source>
</evidence>
<comment type="similarity">
    <text evidence="1">Belongs to the peptidase C1 family.</text>
</comment>
<comment type="caution">
    <text evidence="6">The sequence shown here is derived from an EMBL/GenBank/DDBJ whole genome shotgun (WGS) entry which is preliminary data.</text>
</comment>
<feature type="domain" description="Peptidase C1A papain C-terminal" evidence="5">
    <location>
        <begin position="36"/>
        <end position="180"/>
    </location>
</feature>
<sequence>MVELFEKELVDCDALSSGCTTGRVTYAFQYLMKNGVSAEKDYVYKGQAAKCGTKAIEGIVDCGALSSGCTTGSITYTFQYVMKNGVSAEKDYVYKGQAGKCDSKGKPHSAKIKGYQKVGDGEQNLLEVVAQQLITFGFLFGQIFKSYKRGIFGNLPIKETMDISHGVSLIGYGGEGEDSY</sequence>
<organism evidence="6 7">
    <name type="scientific">Pisum sativum</name>
    <name type="common">Garden pea</name>
    <name type="synonym">Lathyrus oleraceus</name>
    <dbReference type="NCBI Taxonomy" id="3888"/>
    <lineage>
        <taxon>Eukaryota</taxon>
        <taxon>Viridiplantae</taxon>
        <taxon>Streptophyta</taxon>
        <taxon>Embryophyta</taxon>
        <taxon>Tracheophyta</taxon>
        <taxon>Spermatophyta</taxon>
        <taxon>Magnoliopsida</taxon>
        <taxon>eudicotyledons</taxon>
        <taxon>Gunneridae</taxon>
        <taxon>Pentapetalae</taxon>
        <taxon>rosids</taxon>
        <taxon>fabids</taxon>
        <taxon>Fabales</taxon>
        <taxon>Fabaceae</taxon>
        <taxon>Papilionoideae</taxon>
        <taxon>50 kb inversion clade</taxon>
        <taxon>NPAAA clade</taxon>
        <taxon>Hologalegina</taxon>
        <taxon>IRL clade</taxon>
        <taxon>Fabeae</taxon>
        <taxon>Lathyrus</taxon>
    </lineage>
</organism>
<dbReference type="PANTHER" id="PTHR12411">
    <property type="entry name" value="CYSTEINE PROTEASE FAMILY C1-RELATED"/>
    <property type="match status" value="1"/>
</dbReference>
<dbReference type="Gene3D" id="3.90.70.10">
    <property type="entry name" value="Cysteine proteinases"/>
    <property type="match status" value="2"/>
</dbReference>
<keyword evidence="7" id="KW-1185">Reference proteome</keyword>
<evidence type="ECO:0000256" key="4">
    <source>
        <dbReference type="ARBA" id="ARBA00022807"/>
    </source>
</evidence>
<dbReference type="InterPro" id="IPR013128">
    <property type="entry name" value="Peptidase_C1A"/>
</dbReference>
<dbReference type="EMBL" id="JAMSHJ010000005">
    <property type="protein sequence ID" value="KAI5413197.1"/>
    <property type="molecule type" value="Genomic_DNA"/>
</dbReference>
<dbReference type="InterPro" id="IPR038765">
    <property type="entry name" value="Papain-like_cys_pep_sf"/>
</dbReference>
<proteinExistence type="inferred from homology"/>
<evidence type="ECO:0000313" key="6">
    <source>
        <dbReference type="EMBL" id="KAI5413197.1"/>
    </source>
</evidence>
<evidence type="ECO:0000256" key="3">
    <source>
        <dbReference type="ARBA" id="ARBA00022801"/>
    </source>
</evidence>
<dbReference type="GO" id="GO:0008234">
    <property type="term" value="F:cysteine-type peptidase activity"/>
    <property type="evidence" value="ECO:0007669"/>
    <property type="project" value="UniProtKB-KW"/>
</dbReference>
<protein>
    <recommendedName>
        <fullName evidence="5">Peptidase C1A papain C-terminal domain-containing protein</fullName>
    </recommendedName>
</protein>
<dbReference type="AlphaFoldDB" id="A0A9D5AIJ2"/>
<dbReference type="SUPFAM" id="SSF54001">
    <property type="entry name" value="Cysteine proteinases"/>
    <property type="match status" value="2"/>
</dbReference>
<dbReference type="Gramene" id="Psat05G0770600-T1">
    <property type="protein sequence ID" value="KAI5413197.1"/>
    <property type="gene ID" value="KIW84_057706"/>
</dbReference>
<keyword evidence="2" id="KW-0645">Protease</keyword>
<dbReference type="SMART" id="SM00645">
    <property type="entry name" value="Pept_C1"/>
    <property type="match status" value="1"/>
</dbReference>
<gene>
    <name evidence="6" type="ORF">KIW84_057706</name>
</gene>
<dbReference type="GO" id="GO:0006508">
    <property type="term" value="P:proteolysis"/>
    <property type="evidence" value="ECO:0007669"/>
    <property type="project" value="UniProtKB-KW"/>
</dbReference>
<accession>A0A9D5AIJ2</accession>
<name>A0A9D5AIJ2_PEA</name>
<dbReference type="InterPro" id="IPR000668">
    <property type="entry name" value="Peptidase_C1A_C"/>
</dbReference>
<keyword evidence="4" id="KW-0788">Thiol protease</keyword>
<dbReference type="Proteomes" id="UP001058974">
    <property type="component" value="Chromosome 5"/>
</dbReference>
<evidence type="ECO:0000259" key="5">
    <source>
        <dbReference type="SMART" id="SM00645"/>
    </source>
</evidence>